<dbReference type="Proteomes" id="UP000671399">
    <property type="component" value="Unassembled WGS sequence"/>
</dbReference>
<dbReference type="RefSeq" id="WP_208570408.1">
    <property type="nucleotide sequence ID" value="NZ_JAGFWR010000030.1"/>
</dbReference>
<gene>
    <name evidence="1" type="ORF">JQN83_29470</name>
</gene>
<protein>
    <submittedName>
        <fullName evidence="1">Resolvase</fullName>
    </submittedName>
</protein>
<dbReference type="EMBL" id="JAGFWR010000030">
    <property type="protein sequence ID" value="MBO4164904.1"/>
    <property type="molecule type" value="Genomic_DNA"/>
</dbReference>
<keyword evidence="2" id="KW-1185">Reference proteome</keyword>
<evidence type="ECO:0000313" key="1">
    <source>
        <dbReference type="EMBL" id="MBO4164904.1"/>
    </source>
</evidence>
<comment type="caution">
    <text evidence="1">The sequence shown here is derived from an EMBL/GenBank/DDBJ whole genome shotgun (WGS) entry which is preliminary data.</text>
</comment>
<name>A0ABS3VH67_9ACTN</name>
<dbReference type="CDD" id="cd00093">
    <property type="entry name" value="HTH_XRE"/>
    <property type="match status" value="1"/>
</dbReference>
<organism evidence="1 2">
    <name type="scientific">Micromonospora antibiotica</name>
    <dbReference type="NCBI Taxonomy" id="2807623"/>
    <lineage>
        <taxon>Bacteria</taxon>
        <taxon>Bacillati</taxon>
        <taxon>Actinomycetota</taxon>
        <taxon>Actinomycetes</taxon>
        <taxon>Micromonosporales</taxon>
        <taxon>Micromonosporaceae</taxon>
        <taxon>Micromonospora</taxon>
    </lineage>
</organism>
<sequence>MTDPTAAEVRRLRAEEGLSVRQIQARTGLGRSRVYALLRGVAAPAWTRRPTAKDGLRAAAVALRGEGRSVNDIAVRLGVAKSTAYLWVRHLPLDPDEETAAARRRARAKARNDGRWAAHRETRDAAQAEVHSRMRETVGQLADREVLLLGAALYWCEGTKSKPWRRHDHVQFVNTDAGLLRLFLRFLAACGVERDAPTYRVSIHESADAAAAQRWWAETLDLPPDRFRRATLKRHQPTTRHNTGEGYHGCLVVDVAKSRELYWKIEGIVAGLTGEIT</sequence>
<accession>A0ABS3VH67</accession>
<reference evidence="1 2" key="1">
    <citation type="submission" date="2021-03" db="EMBL/GenBank/DDBJ databases">
        <authorList>
            <person name="Lee D.-H."/>
        </authorList>
    </citation>
    <scope>NUCLEOTIDE SEQUENCE [LARGE SCALE GENOMIC DNA]</scope>
    <source>
        <strain evidence="1 2">MMS20-R2-23</strain>
    </source>
</reference>
<proteinExistence type="predicted"/>
<dbReference type="InterPro" id="IPR001387">
    <property type="entry name" value="Cro/C1-type_HTH"/>
</dbReference>
<evidence type="ECO:0000313" key="2">
    <source>
        <dbReference type="Proteomes" id="UP000671399"/>
    </source>
</evidence>